<dbReference type="GO" id="GO:0003924">
    <property type="term" value="F:GTPase activity"/>
    <property type="evidence" value="ECO:0007669"/>
    <property type="project" value="InterPro"/>
</dbReference>
<keyword evidence="2" id="KW-0648">Protein biosynthesis</keyword>
<dbReference type="GO" id="GO:0003746">
    <property type="term" value="F:translation elongation factor activity"/>
    <property type="evidence" value="ECO:0007669"/>
    <property type="project" value="UniProtKB-KW"/>
</dbReference>
<evidence type="ECO:0000256" key="4">
    <source>
        <dbReference type="ARBA" id="ARBA00023134"/>
    </source>
</evidence>
<evidence type="ECO:0000313" key="6">
    <source>
        <dbReference type="EMBL" id="GAP82625.1"/>
    </source>
</evidence>
<gene>
    <name evidence="6" type="ORF">SAMD00023353_0101570</name>
</gene>
<dbReference type="PANTHER" id="PTHR43261:SF1">
    <property type="entry name" value="RIBOSOME-RELEASING FACTOR 2, MITOCHONDRIAL"/>
    <property type="match status" value="1"/>
</dbReference>
<protein>
    <submittedName>
        <fullName evidence="6">Putative elongation factor g</fullName>
    </submittedName>
</protein>
<dbReference type="InterPro" id="IPR009000">
    <property type="entry name" value="Transl_B-barrel_sf"/>
</dbReference>
<dbReference type="GO" id="GO:0032790">
    <property type="term" value="P:ribosome disassembly"/>
    <property type="evidence" value="ECO:0007669"/>
    <property type="project" value="TreeGrafter"/>
</dbReference>
<dbReference type="Pfam" id="PF00009">
    <property type="entry name" value="GTP_EFTU"/>
    <property type="match status" value="1"/>
</dbReference>
<dbReference type="SUPFAM" id="SSF52540">
    <property type="entry name" value="P-loop containing nucleoside triphosphate hydrolases"/>
    <property type="match status" value="1"/>
</dbReference>
<keyword evidence="7" id="KW-1185">Reference proteome</keyword>
<dbReference type="PROSITE" id="PS00301">
    <property type="entry name" value="G_TR_1"/>
    <property type="match status" value="1"/>
</dbReference>
<evidence type="ECO:0000256" key="1">
    <source>
        <dbReference type="ARBA" id="ARBA00022741"/>
    </source>
</evidence>
<keyword evidence="1" id="KW-0547">Nucleotide-binding</keyword>
<dbReference type="InterPro" id="IPR031157">
    <property type="entry name" value="G_TR_CS"/>
</dbReference>
<dbReference type="Proteomes" id="UP000054516">
    <property type="component" value="Unassembled WGS sequence"/>
</dbReference>
<keyword evidence="4" id="KW-0342">GTP-binding</keyword>
<dbReference type="Pfam" id="PF22042">
    <property type="entry name" value="EF-G_D2"/>
    <property type="match status" value="1"/>
</dbReference>
<evidence type="ECO:0000256" key="3">
    <source>
        <dbReference type="ARBA" id="ARBA00023128"/>
    </source>
</evidence>
<dbReference type="EMBL" id="DF977446">
    <property type="protein sequence ID" value="GAP82625.1"/>
    <property type="molecule type" value="Genomic_DNA"/>
</dbReference>
<keyword evidence="3" id="KW-0496">Mitochondrion</keyword>
<dbReference type="Gene3D" id="3.40.50.300">
    <property type="entry name" value="P-loop containing nucleotide triphosphate hydrolases"/>
    <property type="match status" value="1"/>
</dbReference>
<proteinExistence type="predicted"/>
<organism evidence="6">
    <name type="scientific">Rosellinia necatrix</name>
    <name type="common">White root-rot fungus</name>
    <dbReference type="NCBI Taxonomy" id="77044"/>
    <lineage>
        <taxon>Eukaryota</taxon>
        <taxon>Fungi</taxon>
        <taxon>Dikarya</taxon>
        <taxon>Ascomycota</taxon>
        <taxon>Pezizomycotina</taxon>
        <taxon>Sordariomycetes</taxon>
        <taxon>Xylariomycetidae</taxon>
        <taxon>Xylariales</taxon>
        <taxon>Xylariaceae</taxon>
        <taxon>Rosellinia</taxon>
    </lineage>
</organism>
<dbReference type="OMA" id="GPQFTFP"/>
<dbReference type="FunFam" id="3.40.50.300:FF:000514">
    <property type="entry name" value="Ribosome-releasing factor 2, mitochondrial"/>
    <property type="match status" value="1"/>
</dbReference>
<feature type="domain" description="Tr-type G" evidence="5">
    <location>
        <begin position="51"/>
        <end position="340"/>
    </location>
</feature>
<keyword evidence="6" id="KW-0251">Elongation factor</keyword>
<dbReference type="AlphaFoldDB" id="A0A1S7UJZ8"/>
<dbReference type="InterPro" id="IPR005225">
    <property type="entry name" value="Small_GTP-bd"/>
</dbReference>
<evidence type="ECO:0000259" key="5">
    <source>
        <dbReference type="PROSITE" id="PS51722"/>
    </source>
</evidence>
<dbReference type="CDD" id="cd03713">
    <property type="entry name" value="EFG_mtEFG_C"/>
    <property type="match status" value="1"/>
</dbReference>
<dbReference type="GO" id="GO:0005759">
    <property type="term" value="C:mitochondrial matrix"/>
    <property type="evidence" value="ECO:0007669"/>
    <property type="project" value="UniProtKB-ARBA"/>
</dbReference>
<dbReference type="GO" id="GO:0032543">
    <property type="term" value="P:mitochondrial translation"/>
    <property type="evidence" value="ECO:0007669"/>
    <property type="project" value="TreeGrafter"/>
</dbReference>
<dbReference type="InterPro" id="IPR000795">
    <property type="entry name" value="T_Tr_GTP-bd_dom"/>
</dbReference>
<name>A0A1S7UJZ8_ROSNE</name>
<evidence type="ECO:0000256" key="2">
    <source>
        <dbReference type="ARBA" id="ARBA00022917"/>
    </source>
</evidence>
<dbReference type="InterPro" id="IPR027417">
    <property type="entry name" value="P-loop_NTPase"/>
</dbReference>
<sequence>MLSLSAAIGTARPRCWHLTRLKGLPLALGRGHCGARGVASIAAVQPENPIKYIRNIGIIAHVDAGKTTTTEQMLYNSGALRHAGNVDHGDTVTDFLPMERQRGITIQSAAITFNWPKRDAHVPKSQPHIINLIDTPGHVDFRFEVERCMPILDGAVCVIDGVEGVEAHTERVWSSAQEFRIPRFIFVNKLDREGASYKKSIQDIGLKLNGMPLVCQIPWWENDVMKGVVDVITGRVVSLAGSADSPEQCSEIVVNQAIKDETARARERLVELLCERDDELLELWTNHGKDLPNEPIQKSIRRVLSNGDGSLIPVFAGSSLKNIGVVPLLNAVNDYLPSPLDRPELEVRNGEKTQRLGEILHPPQVSKKQKEPHAEALASVFKVVNDARRGMLTWVRVYHGVLKKNTPLWNTHLQGFEKPLNIMQISASQNVEVPYLTPGQIGALTGLKTARTGDTLMVMSSNKPPPQKLSHVQVRPPEIPPAVAFIVLDAYTPTGAKVLEIALENTSREDPSLRWSKDEKTEQYTLSGMGTLHLEIARDRLENHYKAEAIWGKIVVDYKESLSAPTAPTRAVFDKTVAGHTGKAACTVVIEPLEPHQAEEAPPLSSDIERDGNVIRVRFAGEEAHAFDVEATRQHLVNGAIAGLARGPRRASPMYRCLVTVTYDGATDLFGAVSGAHLSGASRKAVKDALSAAQQQGTITILEPVMRVAIVCPESAAGAIQHDLHSARGGQVLEVRDLQESSSGGGSSSSSSAAAAAADVINIDDIYAPPDSYEFQKSLRETRKGRLRMLQITAQVPLAEVLEYDGVLRGKTSGHHTLTMALDTFERVTGPREKALV</sequence>
<dbReference type="NCBIfam" id="TIGR00231">
    <property type="entry name" value="small_GTP"/>
    <property type="match status" value="1"/>
</dbReference>
<dbReference type="PRINTS" id="PR00315">
    <property type="entry name" value="ELONGATNFCT"/>
</dbReference>
<dbReference type="Gene3D" id="2.40.30.10">
    <property type="entry name" value="Translation factors"/>
    <property type="match status" value="1"/>
</dbReference>
<dbReference type="InterPro" id="IPR035647">
    <property type="entry name" value="EFG_III/V"/>
</dbReference>
<accession>A0A1S7UJZ8</accession>
<dbReference type="InterPro" id="IPR035649">
    <property type="entry name" value="EFG_V"/>
</dbReference>
<dbReference type="InterPro" id="IPR053905">
    <property type="entry name" value="EF-G-like_DII"/>
</dbReference>
<dbReference type="InterPro" id="IPR041095">
    <property type="entry name" value="EFG_II"/>
</dbReference>
<dbReference type="Gene3D" id="3.30.70.240">
    <property type="match status" value="1"/>
</dbReference>
<dbReference type="Pfam" id="PF14492">
    <property type="entry name" value="EFG_III"/>
    <property type="match status" value="1"/>
</dbReference>
<reference evidence="6" key="1">
    <citation type="submission" date="2016-03" db="EMBL/GenBank/DDBJ databases">
        <title>Draft genome sequence of Rosellinia necatrix.</title>
        <authorList>
            <person name="Kanematsu S."/>
        </authorList>
    </citation>
    <scope>NUCLEOTIDE SEQUENCE [LARGE SCALE GENOMIC DNA]</scope>
    <source>
        <strain evidence="6">W97</strain>
    </source>
</reference>
<dbReference type="GO" id="GO:0051881">
    <property type="term" value="P:regulation of mitochondrial membrane potential"/>
    <property type="evidence" value="ECO:0007669"/>
    <property type="project" value="EnsemblFungi"/>
</dbReference>
<dbReference type="PROSITE" id="PS51722">
    <property type="entry name" value="G_TR_2"/>
    <property type="match status" value="1"/>
</dbReference>
<evidence type="ECO:0000313" key="7">
    <source>
        <dbReference type="Proteomes" id="UP000054516"/>
    </source>
</evidence>
<dbReference type="SUPFAM" id="SSF50447">
    <property type="entry name" value="Translation proteins"/>
    <property type="match status" value="1"/>
</dbReference>
<dbReference type="SUPFAM" id="SSF54980">
    <property type="entry name" value="EF-G C-terminal domain-like"/>
    <property type="match status" value="1"/>
</dbReference>
<dbReference type="PANTHER" id="PTHR43261">
    <property type="entry name" value="TRANSLATION ELONGATION FACTOR G-RELATED"/>
    <property type="match status" value="1"/>
</dbReference>
<dbReference type="OrthoDB" id="198619at2759"/>
<dbReference type="STRING" id="77044.A0A1S7UJZ8"/>
<dbReference type="GO" id="GO:0005525">
    <property type="term" value="F:GTP binding"/>
    <property type="evidence" value="ECO:0007669"/>
    <property type="project" value="UniProtKB-KW"/>
</dbReference>
<dbReference type="Gene3D" id="3.30.70.870">
    <property type="entry name" value="Elongation Factor G (Translational Gtpase), domain 3"/>
    <property type="match status" value="1"/>
</dbReference>